<evidence type="ECO:0000313" key="6">
    <source>
        <dbReference type="Proteomes" id="UP000053097"/>
    </source>
</evidence>
<evidence type="ECO:0000256" key="3">
    <source>
        <dbReference type="SAM" id="MobiDB-lite"/>
    </source>
</evidence>
<dbReference type="GO" id="GO:0003729">
    <property type="term" value="F:mRNA binding"/>
    <property type="evidence" value="ECO:0007669"/>
    <property type="project" value="TreeGrafter"/>
</dbReference>
<feature type="compositionally biased region" description="Basic and acidic residues" evidence="3">
    <location>
        <begin position="32"/>
        <end position="53"/>
    </location>
</feature>
<evidence type="ECO:0000313" key="5">
    <source>
        <dbReference type="EMBL" id="EZA62483.1"/>
    </source>
</evidence>
<dbReference type="OrthoDB" id="752362at2759"/>
<dbReference type="SUPFAM" id="SSF54928">
    <property type="entry name" value="RNA-binding domain, RBD"/>
    <property type="match status" value="1"/>
</dbReference>
<dbReference type="Pfam" id="PF00076">
    <property type="entry name" value="RRM_1"/>
    <property type="match status" value="1"/>
</dbReference>
<feature type="compositionally biased region" description="Basic and acidic residues" evidence="3">
    <location>
        <begin position="127"/>
        <end position="147"/>
    </location>
</feature>
<dbReference type="InterPro" id="IPR012677">
    <property type="entry name" value="Nucleotide-bd_a/b_plait_sf"/>
</dbReference>
<dbReference type="PROSITE" id="PS50102">
    <property type="entry name" value="RRM"/>
    <property type="match status" value="1"/>
</dbReference>
<dbReference type="EMBL" id="KK107020">
    <property type="protein sequence ID" value="EZA62483.1"/>
    <property type="molecule type" value="Genomic_DNA"/>
</dbReference>
<keyword evidence="6" id="KW-1185">Reference proteome</keyword>
<dbReference type="Gene3D" id="3.30.70.330">
    <property type="match status" value="1"/>
</dbReference>
<reference evidence="5 6" key="1">
    <citation type="journal article" date="2014" name="Curr. Biol.">
        <title>The genome of the clonal raider ant Cerapachys biroi.</title>
        <authorList>
            <person name="Oxley P.R."/>
            <person name="Ji L."/>
            <person name="Fetter-Pruneda I."/>
            <person name="McKenzie S.K."/>
            <person name="Li C."/>
            <person name="Hu H."/>
            <person name="Zhang G."/>
            <person name="Kronauer D.J."/>
        </authorList>
    </citation>
    <scope>NUCLEOTIDE SEQUENCE [LARGE SCALE GENOMIC DNA]</scope>
</reference>
<dbReference type="InterPro" id="IPR000504">
    <property type="entry name" value="RRM_dom"/>
</dbReference>
<organism evidence="5 6">
    <name type="scientific">Ooceraea biroi</name>
    <name type="common">Clonal raider ant</name>
    <name type="synonym">Cerapachys biroi</name>
    <dbReference type="NCBI Taxonomy" id="2015173"/>
    <lineage>
        <taxon>Eukaryota</taxon>
        <taxon>Metazoa</taxon>
        <taxon>Ecdysozoa</taxon>
        <taxon>Arthropoda</taxon>
        <taxon>Hexapoda</taxon>
        <taxon>Insecta</taxon>
        <taxon>Pterygota</taxon>
        <taxon>Neoptera</taxon>
        <taxon>Endopterygota</taxon>
        <taxon>Hymenoptera</taxon>
        <taxon>Apocrita</taxon>
        <taxon>Aculeata</taxon>
        <taxon>Formicoidea</taxon>
        <taxon>Formicidae</taxon>
        <taxon>Dorylinae</taxon>
        <taxon>Ooceraea</taxon>
    </lineage>
</organism>
<dbReference type="InterPro" id="IPR050502">
    <property type="entry name" value="Euk_RNA-bind_prot"/>
</dbReference>
<evidence type="ECO:0000256" key="1">
    <source>
        <dbReference type="ARBA" id="ARBA00022884"/>
    </source>
</evidence>
<dbReference type="PANTHER" id="PTHR48025:SF1">
    <property type="entry name" value="RRM DOMAIN-CONTAINING PROTEIN"/>
    <property type="match status" value="1"/>
</dbReference>
<evidence type="ECO:0000259" key="4">
    <source>
        <dbReference type="PROSITE" id="PS50102"/>
    </source>
</evidence>
<gene>
    <name evidence="5" type="ORF">X777_10113</name>
</gene>
<evidence type="ECO:0000256" key="2">
    <source>
        <dbReference type="PROSITE-ProRule" id="PRU00176"/>
    </source>
</evidence>
<sequence length="228" mass="25883">MAEGRLHVLRSPKRLVSWFRKDIGSVFTSRTCGEHTESKLKERGAQHTERESPLDVALWSSEREESLEGRRVVVGKEREREFLGRAASEQERRKQAGERASLKLGAIGDEQLPEARQIRATAPRSNRQRDRRTVRARERERNSERPRTRLEAGIIASRNSEQPATMSKLYVGNLPSDCNESALRQLFQEHSLACTTILVKRGGYAFVDCADQSTADRAIDKLNGEFPP</sequence>
<dbReference type="Proteomes" id="UP000053097">
    <property type="component" value="Unassembled WGS sequence"/>
</dbReference>
<dbReference type="GO" id="GO:0005634">
    <property type="term" value="C:nucleus"/>
    <property type="evidence" value="ECO:0007669"/>
    <property type="project" value="TreeGrafter"/>
</dbReference>
<dbReference type="InterPro" id="IPR035979">
    <property type="entry name" value="RBD_domain_sf"/>
</dbReference>
<dbReference type="AlphaFoldDB" id="A0A026X2Z7"/>
<protein>
    <submittedName>
        <fullName evidence="5">Insulin-like growth factor 2 mRNA-binding protein 3-A</fullName>
    </submittedName>
</protein>
<accession>A0A026X2Z7</accession>
<name>A0A026X2Z7_OOCBI</name>
<feature type="region of interest" description="Disordered" evidence="3">
    <location>
        <begin position="32"/>
        <end position="54"/>
    </location>
</feature>
<feature type="domain" description="RRM" evidence="4">
    <location>
        <begin position="167"/>
        <end position="224"/>
    </location>
</feature>
<keyword evidence="1 2" id="KW-0694">RNA-binding</keyword>
<feature type="region of interest" description="Disordered" evidence="3">
    <location>
        <begin position="111"/>
        <end position="147"/>
    </location>
</feature>
<dbReference type="PANTHER" id="PTHR48025">
    <property type="entry name" value="OS02G0815200 PROTEIN"/>
    <property type="match status" value="1"/>
</dbReference>
<dbReference type="SMART" id="SM00360">
    <property type="entry name" value="RRM"/>
    <property type="match status" value="1"/>
</dbReference>
<proteinExistence type="predicted"/>
<dbReference type="CDD" id="cd12358">
    <property type="entry name" value="RRM1_VICKZ"/>
    <property type="match status" value="1"/>
</dbReference>